<feature type="domain" description="Flavin reductase like" evidence="2">
    <location>
        <begin position="13"/>
        <end position="156"/>
    </location>
</feature>
<dbReference type="Gene3D" id="2.30.110.10">
    <property type="entry name" value="Electron Transport, Fmn-binding Protein, Chain A"/>
    <property type="match status" value="1"/>
</dbReference>
<evidence type="ECO:0000256" key="1">
    <source>
        <dbReference type="ARBA" id="ARBA00023002"/>
    </source>
</evidence>
<keyword evidence="4" id="KW-1185">Reference proteome</keyword>
<dbReference type="InterPro" id="IPR012349">
    <property type="entry name" value="Split_barrel_FMN-bd"/>
</dbReference>
<dbReference type="SMART" id="SM00903">
    <property type="entry name" value="Flavin_Reduct"/>
    <property type="match status" value="1"/>
</dbReference>
<reference evidence="3 4" key="1">
    <citation type="submission" date="2018-10" db="EMBL/GenBank/DDBJ databases">
        <title>Genomic Encyclopedia of Archaeal and Bacterial Type Strains, Phase II (KMG-II): from individual species to whole genera.</title>
        <authorList>
            <person name="Goeker M."/>
        </authorList>
    </citation>
    <scope>NUCLEOTIDE SEQUENCE [LARGE SCALE GENOMIC DNA]</scope>
    <source>
        <strain evidence="3 4">DSM 14954</strain>
    </source>
</reference>
<dbReference type="GO" id="GO:0042602">
    <property type="term" value="F:riboflavin reductase (NADPH) activity"/>
    <property type="evidence" value="ECO:0007669"/>
    <property type="project" value="TreeGrafter"/>
</dbReference>
<dbReference type="EMBL" id="RBIL01000001">
    <property type="protein sequence ID" value="RKQ91944.1"/>
    <property type="molecule type" value="Genomic_DNA"/>
</dbReference>
<gene>
    <name evidence="3" type="ORF">C8N24_1783</name>
</gene>
<proteinExistence type="predicted"/>
<dbReference type="Proteomes" id="UP000278962">
    <property type="component" value="Unassembled WGS sequence"/>
</dbReference>
<dbReference type="GO" id="GO:0010181">
    <property type="term" value="F:FMN binding"/>
    <property type="evidence" value="ECO:0007669"/>
    <property type="project" value="InterPro"/>
</dbReference>
<dbReference type="GO" id="GO:0004497">
    <property type="term" value="F:monooxygenase activity"/>
    <property type="evidence" value="ECO:0007669"/>
    <property type="project" value="UniProtKB-KW"/>
</dbReference>
<organism evidence="3 4">
    <name type="scientific">Solirubrobacter pauli</name>
    <dbReference type="NCBI Taxonomy" id="166793"/>
    <lineage>
        <taxon>Bacteria</taxon>
        <taxon>Bacillati</taxon>
        <taxon>Actinomycetota</taxon>
        <taxon>Thermoleophilia</taxon>
        <taxon>Solirubrobacterales</taxon>
        <taxon>Solirubrobacteraceae</taxon>
        <taxon>Solirubrobacter</taxon>
    </lineage>
</organism>
<dbReference type="PANTHER" id="PTHR30466">
    <property type="entry name" value="FLAVIN REDUCTASE"/>
    <property type="match status" value="1"/>
</dbReference>
<dbReference type="GO" id="GO:0006208">
    <property type="term" value="P:pyrimidine nucleobase catabolic process"/>
    <property type="evidence" value="ECO:0007669"/>
    <property type="project" value="TreeGrafter"/>
</dbReference>
<accession>A0A660LG95</accession>
<evidence type="ECO:0000259" key="2">
    <source>
        <dbReference type="SMART" id="SM00903"/>
    </source>
</evidence>
<dbReference type="SUPFAM" id="SSF50475">
    <property type="entry name" value="FMN-binding split barrel"/>
    <property type="match status" value="1"/>
</dbReference>
<sequence>MKVVEPQRFREVMSHFATGVTVVTASTADGPVGMTANAVCSLSLDPLLALVCFDNGSRTLRVVREERRFGINVLASGQQDLARLFASKTPEAEKFAGVQHTVHEGIPVIEGTIAWVGCELEQLIPGGDHTIGIGAVIAAEKATERDPLVWYRGEYR</sequence>
<comment type="caution">
    <text evidence="3">The sequence shown here is derived from an EMBL/GenBank/DDBJ whole genome shotgun (WGS) entry which is preliminary data.</text>
</comment>
<dbReference type="PANTHER" id="PTHR30466:SF1">
    <property type="entry name" value="FMN REDUCTASE (NADH) RUTF"/>
    <property type="match status" value="1"/>
</dbReference>
<dbReference type="OrthoDB" id="9792858at2"/>
<dbReference type="Pfam" id="PF01613">
    <property type="entry name" value="Flavin_Reduct"/>
    <property type="match status" value="1"/>
</dbReference>
<protein>
    <submittedName>
        <fullName evidence="3">3-hydroxy-9,10-secoandrosta-1,3,5(10)-triene-9, 17-dione monooxygenase reductase component</fullName>
    </submittedName>
</protein>
<evidence type="ECO:0000313" key="3">
    <source>
        <dbReference type="EMBL" id="RKQ91944.1"/>
    </source>
</evidence>
<dbReference type="AlphaFoldDB" id="A0A660LG95"/>
<dbReference type="RefSeq" id="WP_121249697.1">
    <property type="nucleotide sequence ID" value="NZ_RBIL01000001.1"/>
</dbReference>
<evidence type="ECO:0000313" key="4">
    <source>
        <dbReference type="Proteomes" id="UP000278962"/>
    </source>
</evidence>
<dbReference type="InterPro" id="IPR002563">
    <property type="entry name" value="Flavin_Rdtase-like_dom"/>
</dbReference>
<keyword evidence="3" id="KW-0503">Monooxygenase</keyword>
<dbReference type="InterPro" id="IPR050268">
    <property type="entry name" value="NADH-dep_flavin_reductase"/>
</dbReference>
<keyword evidence="1" id="KW-0560">Oxidoreductase</keyword>
<name>A0A660LG95_9ACTN</name>